<sequence length="442" mass="50534">MKNKVNPKEADNIIKALEGGVVPKKGIQHLLAGRSEEVQEIIKILDSIIEGESDIRFWVGDFGSGKSFMLRTIESIAIQKNFVVSTVDLTPTRRFYSTDGKARSLYSAIVDSMVVKTSQDGKAIETILEEWINKIIMKISKIKKLPVSQLLTAENKKIVENEILDITSSFSSVGLSFELGQAIVKYYEGVVEDNRMLKLKALRWIRGDISTKTEAKRELGIEKIISDDNWYDAIKNLSELFLGIGYSGFLINFDEVVNLYKLPLARTRERNYERILNIFNECKSSTARGLYINFGVTRKTIFDENRGMSSYGALKGRLGSEESMDTKLLNTNRTVLPLKPLTVEEIYTLLENLNYIYNVHYRKDIIMTPEQIKMYMEEQLNRPGANEFLTPRAVTKDYLEILDLIRQNPEVNIENIIYSKFGKDSSPILKDKDNKDDEIEVF</sequence>
<evidence type="ECO:0000313" key="2">
    <source>
        <dbReference type="Proteomes" id="UP000199512"/>
    </source>
</evidence>
<dbReference type="InterPro" id="IPR021228">
    <property type="entry name" value="BrxD"/>
</dbReference>
<proteinExistence type="predicted"/>
<dbReference type="OrthoDB" id="9772976at2"/>
<evidence type="ECO:0008006" key="3">
    <source>
        <dbReference type="Google" id="ProtNLM"/>
    </source>
</evidence>
<accession>A0A1H8ISW5</accession>
<dbReference type="AlphaFoldDB" id="A0A1H8ISW5"/>
<dbReference type="RefSeq" id="WP_091975721.1">
    <property type="nucleotide sequence ID" value="NZ_FODF01000009.1"/>
</dbReference>
<dbReference type="InterPro" id="IPR027417">
    <property type="entry name" value="P-loop_NTPase"/>
</dbReference>
<gene>
    <name evidence="1" type="ORF">SAMN05216454_10919</name>
</gene>
<protein>
    <recommendedName>
        <fullName evidence="3">Biotin carboxylase</fullName>
    </recommendedName>
</protein>
<organism evidence="1 2">
    <name type="scientific">Peptostreptococcus russellii</name>
    <dbReference type="NCBI Taxonomy" id="215200"/>
    <lineage>
        <taxon>Bacteria</taxon>
        <taxon>Bacillati</taxon>
        <taxon>Bacillota</taxon>
        <taxon>Clostridia</taxon>
        <taxon>Peptostreptococcales</taxon>
        <taxon>Peptostreptococcaceae</taxon>
        <taxon>Peptostreptococcus</taxon>
    </lineage>
</organism>
<keyword evidence="2" id="KW-1185">Reference proteome</keyword>
<dbReference type="EMBL" id="FODF01000009">
    <property type="protein sequence ID" value="SEN71491.1"/>
    <property type="molecule type" value="Genomic_DNA"/>
</dbReference>
<dbReference type="Gene3D" id="3.40.50.300">
    <property type="entry name" value="P-loop containing nucleotide triphosphate hydrolases"/>
    <property type="match status" value="1"/>
</dbReference>
<dbReference type="STRING" id="215200.SAMN05216454_10919"/>
<name>A0A1H8ISW5_9FIRM</name>
<dbReference type="Pfam" id="PF10923">
    <property type="entry name" value="BrxC_BrxD"/>
    <property type="match status" value="1"/>
</dbReference>
<reference evidence="1 2" key="1">
    <citation type="submission" date="2016-10" db="EMBL/GenBank/DDBJ databases">
        <authorList>
            <person name="de Groot N.N."/>
        </authorList>
    </citation>
    <scope>NUCLEOTIDE SEQUENCE [LARGE SCALE GENOMIC DNA]</scope>
    <source>
        <strain evidence="1 2">Calf135</strain>
    </source>
</reference>
<evidence type="ECO:0000313" key="1">
    <source>
        <dbReference type="EMBL" id="SEN71491.1"/>
    </source>
</evidence>
<dbReference type="Proteomes" id="UP000199512">
    <property type="component" value="Unassembled WGS sequence"/>
</dbReference>